<feature type="chain" id="PRO_5003405874" description="NTF2-like domain-containing protein" evidence="1">
    <location>
        <begin position="29"/>
        <end position="166"/>
    </location>
</feature>
<proteinExistence type="predicted"/>
<dbReference type="Proteomes" id="UP000008068">
    <property type="component" value="Unassembled WGS sequence"/>
</dbReference>
<feature type="signal peptide" evidence="1">
    <location>
        <begin position="1"/>
        <end position="28"/>
    </location>
</feature>
<name>G0NJZ9_CAEBE</name>
<dbReference type="InParanoid" id="G0NJZ9"/>
<feature type="domain" description="NTF2-like" evidence="2">
    <location>
        <begin position="50"/>
        <end position="164"/>
    </location>
</feature>
<dbReference type="InterPro" id="IPR058721">
    <property type="entry name" value="NTF2_3"/>
</dbReference>
<dbReference type="EMBL" id="GL379897">
    <property type="protein sequence ID" value="EGT32734.1"/>
    <property type="molecule type" value="Genomic_DNA"/>
</dbReference>
<evidence type="ECO:0000313" key="4">
    <source>
        <dbReference type="Proteomes" id="UP000008068"/>
    </source>
</evidence>
<keyword evidence="1" id="KW-0732">Signal</keyword>
<evidence type="ECO:0000259" key="2">
    <source>
        <dbReference type="Pfam" id="PF26530"/>
    </source>
</evidence>
<reference evidence="4" key="1">
    <citation type="submission" date="2011-07" db="EMBL/GenBank/DDBJ databases">
        <authorList>
            <consortium name="Caenorhabditis brenneri Sequencing and Analysis Consortium"/>
            <person name="Wilson R.K."/>
        </authorList>
    </citation>
    <scope>NUCLEOTIDE SEQUENCE [LARGE SCALE GENOMIC DNA]</scope>
    <source>
        <strain evidence="4">PB2801</strain>
    </source>
</reference>
<dbReference type="AlphaFoldDB" id="G0NJZ9"/>
<accession>G0NJZ9</accession>
<dbReference type="HOGENOM" id="CLU_1604176_0_0_1"/>
<organism evidence="4">
    <name type="scientific">Caenorhabditis brenneri</name>
    <name type="common">Nematode worm</name>
    <dbReference type="NCBI Taxonomy" id="135651"/>
    <lineage>
        <taxon>Eukaryota</taxon>
        <taxon>Metazoa</taxon>
        <taxon>Ecdysozoa</taxon>
        <taxon>Nematoda</taxon>
        <taxon>Chromadorea</taxon>
        <taxon>Rhabditida</taxon>
        <taxon>Rhabditina</taxon>
        <taxon>Rhabditomorpha</taxon>
        <taxon>Rhabditoidea</taxon>
        <taxon>Rhabditidae</taxon>
        <taxon>Peloderinae</taxon>
        <taxon>Caenorhabditis</taxon>
    </lineage>
</organism>
<evidence type="ECO:0000313" key="3">
    <source>
        <dbReference type="EMBL" id="EGT32734.1"/>
    </source>
</evidence>
<dbReference type="Pfam" id="PF26530">
    <property type="entry name" value="NTF2_3"/>
    <property type="match status" value="1"/>
</dbReference>
<gene>
    <name evidence="3" type="ORF">CAEBREN_05973</name>
</gene>
<protein>
    <recommendedName>
        <fullName evidence="2">NTF2-like domain-containing protein</fullName>
    </recommendedName>
</protein>
<sequence>MSVISMWSSSLLFYLLILGPMFVQQSSAEGAPSFAASKANLFENESDPNVYAEKFLDKLVNALKRNDEQVIDRMIDQYFFFQHCKDSALLASKQSLIKNLKKMTKDGVQLVYKKGSATQPSGYGKSINFNVRSFYAGKFHEKDRIFTVSRRTHKLTKGILEGCNPK</sequence>
<evidence type="ECO:0000256" key="1">
    <source>
        <dbReference type="SAM" id="SignalP"/>
    </source>
</evidence>
<keyword evidence="4" id="KW-1185">Reference proteome</keyword>